<dbReference type="GO" id="GO:0020037">
    <property type="term" value="F:heme binding"/>
    <property type="evidence" value="ECO:0007669"/>
    <property type="project" value="InterPro"/>
</dbReference>
<evidence type="ECO:0000256" key="4">
    <source>
        <dbReference type="ARBA" id="ARBA00022617"/>
    </source>
</evidence>
<dbReference type="Gramene" id="TraesCS2D02G599100.1">
    <property type="protein sequence ID" value="TraesCS2D02G599100.1.cds1"/>
    <property type="gene ID" value="TraesCS2D02G599100"/>
</dbReference>
<dbReference type="PRINTS" id="PR00385">
    <property type="entry name" value="P450"/>
</dbReference>
<keyword evidence="10 13" id="KW-0503">Monooxygenase</keyword>
<evidence type="ECO:0000256" key="6">
    <source>
        <dbReference type="ARBA" id="ARBA00022723"/>
    </source>
</evidence>
<dbReference type="SUPFAM" id="SSF48264">
    <property type="entry name" value="Cytochrome P450"/>
    <property type="match status" value="1"/>
</dbReference>
<keyword evidence="7" id="KW-1133">Transmembrane helix</keyword>
<dbReference type="Gramene" id="TraesJUL2D03G01310700.1">
    <property type="protein sequence ID" value="TraesJUL2D03G01310700.1.CDS1"/>
    <property type="gene ID" value="TraesJUL2D03G01310700"/>
</dbReference>
<dbReference type="PROSITE" id="PS00086">
    <property type="entry name" value="CYTOCHROME_P450"/>
    <property type="match status" value="1"/>
</dbReference>
<dbReference type="GO" id="GO:0005506">
    <property type="term" value="F:iron ion binding"/>
    <property type="evidence" value="ECO:0007669"/>
    <property type="project" value="InterPro"/>
</dbReference>
<feature type="binding site" description="axial binding residue" evidence="12">
    <location>
        <position position="127"/>
    </location>
    <ligand>
        <name>heme</name>
        <dbReference type="ChEBI" id="CHEBI:30413"/>
    </ligand>
    <ligandPart>
        <name>Fe</name>
        <dbReference type="ChEBI" id="CHEBI:18248"/>
    </ligandPart>
</feature>
<dbReference type="EnsemblPlants" id="TraesCS2D02G599100.1">
    <property type="protein sequence ID" value="TraesCS2D02G599100.1.cds1"/>
    <property type="gene ID" value="TraesCS2D02G599100"/>
</dbReference>
<dbReference type="InterPro" id="IPR036396">
    <property type="entry name" value="Cyt_P450_sf"/>
</dbReference>
<comment type="similarity">
    <text evidence="3 13">Belongs to the cytochrome P450 family.</text>
</comment>
<sequence length="192" mass="21957">MSELVNHPEAMAKAQLEVREVLGPDRAIIASSDLAELHYMQMVMKETFRLHPPAPLLNRTNEDDCRIMGYDMLKGTNIYINVLAISHDPQYWDNPEEFNPGRFENSNMDYNGTCFEFTPFGFGRRLCPGITFASSIFEMALANFLYHFDWMLPDGAISESVDMTEKFGLIVRRSSDVHLRAIPHLCSKAMEI</sequence>
<dbReference type="InterPro" id="IPR001128">
    <property type="entry name" value="Cyt_P450"/>
</dbReference>
<keyword evidence="6 12" id="KW-0479">Metal-binding</keyword>
<evidence type="ECO:0000256" key="7">
    <source>
        <dbReference type="ARBA" id="ARBA00022989"/>
    </source>
</evidence>
<dbReference type="PANTHER" id="PTHR47953">
    <property type="entry name" value="OS08G0105600 PROTEIN"/>
    <property type="match status" value="1"/>
</dbReference>
<keyword evidence="4 12" id="KW-0349">Heme</keyword>
<evidence type="ECO:0000256" key="12">
    <source>
        <dbReference type="PIRSR" id="PIRSR602401-1"/>
    </source>
</evidence>
<accession>A0A3B6DNF2</accession>
<evidence type="ECO:0008006" key="16">
    <source>
        <dbReference type="Google" id="ProtNLM"/>
    </source>
</evidence>
<evidence type="ECO:0000256" key="8">
    <source>
        <dbReference type="ARBA" id="ARBA00023002"/>
    </source>
</evidence>
<reference evidence="14" key="2">
    <citation type="submission" date="2018-10" db="UniProtKB">
        <authorList>
            <consortium name="EnsemblPlants"/>
        </authorList>
    </citation>
    <scope>IDENTIFICATION</scope>
</reference>
<dbReference type="Pfam" id="PF00067">
    <property type="entry name" value="p450"/>
    <property type="match status" value="1"/>
</dbReference>
<evidence type="ECO:0000256" key="2">
    <source>
        <dbReference type="ARBA" id="ARBA00004167"/>
    </source>
</evidence>
<dbReference type="STRING" id="4565.A0A3B6DNF2"/>
<comment type="cofactor">
    <cofactor evidence="1 12">
        <name>heme</name>
        <dbReference type="ChEBI" id="CHEBI:30413"/>
    </cofactor>
</comment>
<protein>
    <recommendedName>
        <fullName evidence="16">Cytochrome P450</fullName>
    </recommendedName>
</protein>
<evidence type="ECO:0000256" key="5">
    <source>
        <dbReference type="ARBA" id="ARBA00022692"/>
    </source>
</evidence>
<dbReference type="PANTHER" id="PTHR47953:SF19">
    <property type="entry name" value="OS06G0641600 PROTEIN"/>
    <property type="match status" value="1"/>
</dbReference>
<dbReference type="InterPro" id="IPR052306">
    <property type="entry name" value="CYP450_71D"/>
</dbReference>
<evidence type="ECO:0000256" key="10">
    <source>
        <dbReference type="ARBA" id="ARBA00023033"/>
    </source>
</evidence>
<dbReference type="InterPro" id="IPR017972">
    <property type="entry name" value="Cyt_P450_CS"/>
</dbReference>
<dbReference type="GO" id="GO:0004497">
    <property type="term" value="F:monooxygenase activity"/>
    <property type="evidence" value="ECO:0007669"/>
    <property type="project" value="UniProtKB-KW"/>
</dbReference>
<evidence type="ECO:0000256" key="13">
    <source>
        <dbReference type="RuleBase" id="RU000461"/>
    </source>
</evidence>
<keyword evidence="8 13" id="KW-0560">Oxidoreductase</keyword>
<proteinExistence type="inferred from homology"/>
<comment type="subcellular location">
    <subcellularLocation>
        <location evidence="2">Membrane</location>
        <topology evidence="2">Single-pass membrane protein</topology>
    </subcellularLocation>
</comment>
<keyword evidence="9 12" id="KW-0408">Iron</keyword>
<reference evidence="14" key="1">
    <citation type="submission" date="2018-08" db="EMBL/GenBank/DDBJ databases">
        <authorList>
            <person name="Rossello M."/>
        </authorList>
    </citation>
    <scope>NUCLEOTIDE SEQUENCE [LARGE SCALE GENOMIC DNA]</scope>
    <source>
        <strain evidence="14">cv. Chinese Spring</strain>
    </source>
</reference>
<keyword evidence="11" id="KW-0472">Membrane</keyword>
<evidence type="ECO:0000313" key="14">
    <source>
        <dbReference type="EnsemblPlants" id="TraesCS2D02G599100.1.cds1"/>
    </source>
</evidence>
<dbReference type="Gene3D" id="1.10.630.10">
    <property type="entry name" value="Cytochrome P450"/>
    <property type="match status" value="1"/>
</dbReference>
<evidence type="ECO:0000256" key="3">
    <source>
        <dbReference type="ARBA" id="ARBA00010617"/>
    </source>
</evidence>
<dbReference type="InterPro" id="IPR002401">
    <property type="entry name" value="Cyt_P450_E_grp-I"/>
</dbReference>
<dbReference type="OrthoDB" id="755778at2759"/>
<dbReference type="Gramene" id="TraesCS2D03G1279400.1">
    <property type="protein sequence ID" value="TraesCS2D03G1279400.1.CDS1"/>
    <property type="gene ID" value="TraesCS2D03G1279400"/>
</dbReference>
<name>A0A3B6DNF2_WHEAT</name>
<dbReference type="GO" id="GO:0016020">
    <property type="term" value="C:membrane"/>
    <property type="evidence" value="ECO:0007669"/>
    <property type="project" value="UniProtKB-SubCell"/>
</dbReference>
<keyword evidence="15" id="KW-1185">Reference proteome</keyword>
<evidence type="ECO:0000256" key="1">
    <source>
        <dbReference type="ARBA" id="ARBA00001971"/>
    </source>
</evidence>
<evidence type="ECO:0000256" key="11">
    <source>
        <dbReference type="ARBA" id="ARBA00023136"/>
    </source>
</evidence>
<dbReference type="GO" id="GO:0016705">
    <property type="term" value="F:oxidoreductase activity, acting on paired donors, with incorporation or reduction of molecular oxygen"/>
    <property type="evidence" value="ECO:0007669"/>
    <property type="project" value="InterPro"/>
</dbReference>
<keyword evidence="5" id="KW-0812">Transmembrane</keyword>
<dbReference type="OMA" id="WAFSEIM"/>
<dbReference type="Proteomes" id="UP000019116">
    <property type="component" value="Chromosome 2D"/>
</dbReference>
<dbReference type="SMR" id="A0A3B6DNF2"/>
<organism evidence="14">
    <name type="scientific">Triticum aestivum</name>
    <name type="common">Wheat</name>
    <dbReference type="NCBI Taxonomy" id="4565"/>
    <lineage>
        <taxon>Eukaryota</taxon>
        <taxon>Viridiplantae</taxon>
        <taxon>Streptophyta</taxon>
        <taxon>Embryophyta</taxon>
        <taxon>Tracheophyta</taxon>
        <taxon>Spermatophyta</taxon>
        <taxon>Magnoliopsida</taxon>
        <taxon>Liliopsida</taxon>
        <taxon>Poales</taxon>
        <taxon>Poaceae</taxon>
        <taxon>BOP clade</taxon>
        <taxon>Pooideae</taxon>
        <taxon>Triticodae</taxon>
        <taxon>Triticeae</taxon>
        <taxon>Triticinae</taxon>
        <taxon>Triticum</taxon>
    </lineage>
</organism>
<evidence type="ECO:0000256" key="9">
    <source>
        <dbReference type="ARBA" id="ARBA00023004"/>
    </source>
</evidence>
<evidence type="ECO:0000313" key="15">
    <source>
        <dbReference type="Proteomes" id="UP000019116"/>
    </source>
</evidence>
<dbReference type="AlphaFoldDB" id="A0A3B6DNF2"/>
<dbReference type="PRINTS" id="PR00463">
    <property type="entry name" value="EP450I"/>
</dbReference>